<protein>
    <submittedName>
        <fullName evidence="1">Uncharacterized protein</fullName>
    </submittedName>
</protein>
<evidence type="ECO:0000313" key="1">
    <source>
        <dbReference type="EMBL" id="QMS87967.1"/>
    </source>
</evidence>
<accession>A0A7D7LFW3</accession>
<proteinExistence type="predicted"/>
<name>A0A7D7LFW3_9NOSO</name>
<organism evidence="1 2">
    <name type="scientific">Nostoc edaphicum CCNP1411</name>
    <dbReference type="NCBI Taxonomy" id="1472755"/>
    <lineage>
        <taxon>Bacteria</taxon>
        <taxon>Bacillati</taxon>
        <taxon>Cyanobacteriota</taxon>
        <taxon>Cyanophyceae</taxon>
        <taxon>Nostocales</taxon>
        <taxon>Nostocaceae</taxon>
        <taxon>Nostoc</taxon>
    </lineage>
</organism>
<gene>
    <name evidence="1" type="ORF">HUN01_10325</name>
</gene>
<dbReference type="AlphaFoldDB" id="A0A7D7LFW3"/>
<dbReference type="Proteomes" id="UP000514713">
    <property type="component" value="Chromosome"/>
</dbReference>
<sequence length="98" mass="10874">MSKQKKVPTRNIYVKLLINLIYNAMIDKIPVQVIGCLRPGIITVIAFPGVGMLDGGLLMELPTEIIPVELRMPNSEFIVVCNRESGEFTQVLSKDSSK</sequence>
<dbReference type="EMBL" id="CP054698">
    <property type="protein sequence ID" value="QMS87967.1"/>
    <property type="molecule type" value="Genomic_DNA"/>
</dbReference>
<dbReference type="RefSeq" id="WP_181931188.1">
    <property type="nucleotide sequence ID" value="NZ_CP054698.1"/>
</dbReference>
<dbReference type="KEGG" id="ned:HUN01_10325"/>
<keyword evidence="2" id="KW-1185">Reference proteome</keyword>
<evidence type="ECO:0000313" key="2">
    <source>
        <dbReference type="Proteomes" id="UP000514713"/>
    </source>
</evidence>
<reference evidence="2" key="1">
    <citation type="submission" date="2020-06" db="EMBL/GenBank/DDBJ databases">
        <title>Nostoc edaphicum CCNP1411 genome.</title>
        <authorList>
            <person name="Fidor A."/>
            <person name="Grabski M."/>
            <person name="Gawor J."/>
            <person name="Gromadka R."/>
            <person name="Wegrzyn G."/>
            <person name="Mazur-Marzec H."/>
        </authorList>
    </citation>
    <scope>NUCLEOTIDE SEQUENCE [LARGE SCALE GENOMIC DNA]</scope>
    <source>
        <strain evidence="2">CCNP1411</strain>
    </source>
</reference>